<dbReference type="RefSeq" id="WP_169255742.1">
    <property type="nucleotide sequence ID" value="NZ_WTVN01000011.1"/>
</dbReference>
<keyword evidence="5" id="KW-1185">Reference proteome</keyword>
<evidence type="ECO:0000256" key="1">
    <source>
        <dbReference type="ARBA" id="ARBA00023231"/>
    </source>
</evidence>
<dbReference type="InterPro" id="IPR029012">
    <property type="entry name" value="Helix_hairpin_bin_sf"/>
</dbReference>
<dbReference type="EMBL" id="WTVN01000011">
    <property type="protein sequence ID" value="NMG43847.1"/>
    <property type="molecule type" value="Genomic_DNA"/>
</dbReference>
<comment type="similarity">
    <text evidence="2">Belongs to the UPF0437 family.</text>
</comment>
<reference evidence="4 5" key="1">
    <citation type="submission" date="2019-12" db="EMBL/GenBank/DDBJ databases">
        <title>Comparative genomics gives insights into the taxonomy of the Azoarcus-Aromatoleum group and reveals separate origins of nif in the plant-associated Azoarcus and non-plant-associated Aromatoleum sub-groups.</title>
        <authorList>
            <person name="Lafos M."/>
            <person name="Maluk M."/>
            <person name="Batista M."/>
            <person name="Junghare M."/>
            <person name="Carmona M."/>
            <person name="Faoro H."/>
            <person name="Cruz L.M."/>
            <person name="Battistoni F."/>
            <person name="De Souza E."/>
            <person name="Pedrosa F."/>
            <person name="Chen W.-M."/>
            <person name="Poole P.S."/>
            <person name="Dixon R.A."/>
            <person name="James E.K."/>
        </authorList>
    </citation>
    <scope>NUCLEOTIDE SEQUENCE [LARGE SCALE GENOMIC DNA]</scope>
    <source>
        <strain evidence="4 5">Td21</strain>
    </source>
</reference>
<keyword evidence="1" id="KW-0535">Nitrogen fixation</keyword>
<evidence type="ECO:0008006" key="6">
    <source>
        <dbReference type="Google" id="ProtNLM"/>
    </source>
</evidence>
<comment type="caution">
    <text evidence="4">The sequence shown here is derived from an EMBL/GenBank/DDBJ whole genome shotgun (WGS) entry which is preliminary data.</text>
</comment>
<dbReference type="Proteomes" id="UP000623795">
    <property type="component" value="Unassembled WGS sequence"/>
</dbReference>
<feature type="coiled-coil region" evidence="3">
    <location>
        <begin position="6"/>
        <end position="33"/>
    </location>
</feature>
<evidence type="ECO:0000313" key="4">
    <source>
        <dbReference type="EMBL" id="NMG43847.1"/>
    </source>
</evidence>
<protein>
    <recommendedName>
        <fullName evidence="6">Rop-like protein</fullName>
    </recommendedName>
</protein>
<organism evidence="4 5">
    <name type="scientific">Aromatoleum toluvorans</name>
    <dbReference type="NCBI Taxonomy" id="92002"/>
    <lineage>
        <taxon>Bacteria</taxon>
        <taxon>Pseudomonadati</taxon>
        <taxon>Pseudomonadota</taxon>
        <taxon>Betaproteobacteria</taxon>
        <taxon>Rhodocyclales</taxon>
        <taxon>Rhodocyclaceae</taxon>
        <taxon>Aromatoleum</taxon>
    </lineage>
</organism>
<dbReference type="InterPro" id="IPR007774">
    <property type="entry name" value="Put_N_fixation"/>
</dbReference>
<dbReference type="PIRSF" id="PIRSF037676">
    <property type="entry name" value="DUF683"/>
    <property type="match status" value="1"/>
</dbReference>
<proteinExistence type="inferred from homology"/>
<accession>A0ABX1PWN3</accession>
<evidence type="ECO:0000256" key="2">
    <source>
        <dbReference type="ARBA" id="ARBA00044954"/>
    </source>
</evidence>
<keyword evidence="3" id="KW-0175">Coiled coil</keyword>
<dbReference type="Pfam" id="PF05082">
    <property type="entry name" value="Rop-like"/>
    <property type="match status" value="1"/>
</dbReference>
<dbReference type="Gene3D" id="1.10.287.660">
    <property type="entry name" value="Helix hairpin bin"/>
    <property type="match status" value="1"/>
</dbReference>
<sequence>METETLDDLKTRVRKLSARAMNLKMELHDLSEELPIGWEKIPEIAAKAYQAFDELAALRARIAELGG</sequence>
<evidence type="ECO:0000256" key="3">
    <source>
        <dbReference type="SAM" id="Coils"/>
    </source>
</evidence>
<gene>
    <name evidence="4" type="ORF">GPA22_08895</name>
</gene>
<name>A0ABX1PWN3_9RHOO</name>
<evidence type="ECO:0000313" key="5">
    <source>
        <dbReference type="Proteomes" id="UP000623795"/>
    </source>
</evidence>